<name>A0A843V487_COLES</name>
<organism evidence="1 2">
    <name type="scientific">Colocasia esculenta</name>
    <name type="common">Wild taro</name>
    <name type="synonym">Arum esculentum</name>
    <dbReference type="NCBI Taxonomy" id="4460"/>
    <lineage>
        <taxon>Eukaryota</taxon>
        <taxon>Viridiplantae</taxon>
        <taxon>Streptophyta</taxon>
        <taxon>Embryophyta</taxon>
        <taxon>Tracheophyta</taxon>
        <taxon>Spermatophyta</taxon>
        <taxon>Magnoliopsida</taxon>
        <taxon>Liliopsida</taxon>
        <taxon>Araceae</taxon>
        <taxon>Aroideae</taxon>
        <taxon>Colocasieae</taxon>
        <taxon>Colocasia</taxon>
    </lineage>
</organism>
<gene>
    <name evidence="1" type="ORF">Taro_023614</name>
</gene>
<dbReference type="OrthoDB" id="785958at2759"/>
<comment type="caution">
    <text evidence="1">The sequence shown here is derived from an EMBL/GenBank/DDBJ whole genome shotgun (WGS) entry which is preliminary data.</text>
</comment>
<reference evidence="1" key="1">
    <citation type="submission" date="2017-07" db="EMBL/GenBank/DDBJ databases">
        <title>Taro Niue Genome Assembly and Annotation.</title>
        <authorList>
            <person name="Atibalentja N."/>
            <person name="Keating K."/>
            <person name="Fields C.J."/>
        </authorList>
    </citation>
    <scope>NUCLEOTIDE SEQUENCE</scope>
    <source>
        <strain evidence="1">Niue_2</strain>
        <tissue evidence="1">Leaf</tissue>
    </source>
</reference>
<dbReference type="Proteomes" id="UP000652761">
    <property type="component" value="Unassembled WGS sequence"/>
</dbReference>
<evidence type="ECO:0000313" key="2">
    <source>
        <dbReference type="Proteomes" id="UP000652761"/>
    </source>
</evidence>
<accession>A0A843V487</accession>
<evidence type="ECO:0000313" key="1">
    <source>
        <dbReference type="EMBL" id="MQL91011.1"/>
    </source>
</evidence>
<keyword evidence="2" id="KW-1185">Reference proteome</keyword>
<dbReference type="EMBL" id="NMUH01001294">
    <property type="protein sequence ID" value="MQL91011.1"/>
    <property type="molecule type" value="Genomic_DNA"/>
</dbReference>
<sequence>MAAAVRSALLRHLRVKANAATAPLLPRADPRPLGGLLGLARRGFSEEARGTFLDKSEVADRVVTVVKNFQKVDPAKVLLNEQKRGIGRSRPRWAPKAAAGCCRRRCSETCKKEPPSCLDG</sequence>
<proteinExistence type="predicted"/>
<protein>
    <submittedName>
        <fullName evidence="1">Uncharacterized protein</fullName>
    </submittedName>
</protein>
<dbReference type="AlphaFoldDB" id="A0A843V487"/>